<proteinExistence type="predicted"/>
<accession>A0A6A5WSQ7</accession>
<dbReference type="Proteomes" id="UP000799779">
    <property type="component" value="Unassembled WGS sequence"/>
</dbReference>
<gene>
    <name evidence="1" type="ORF">P154DRAFT_518943</name>
</gene>
<evidence type="ECO:0008006" key="3">
    <source>
        <dbReference type="Google" id="ProtNLM"/>
    </source>
</evidence>
<sequence length="493" mass="56293">MGIHDLPFEILDEIIGATLPNGIESFALTCKDVYARAIPHIKRHHHLRLHWKHALITEKNALWATHELIRDPLAAEYVETLSMWDPDDREPHRDPALSKEAVASVRDMVLHSEYLEAAGVDTHAWWETMEADVKPFEESHMEAFFHRTIMLLTQLPNLKSLRLFPDWNELNLLEGGPESSKDILTVLTVIVRRANAQHKTGSALGKLQTILPCMAEGYEERFGLQSMHPFFGLRDMTELYAISCLAVDDQYTGIPFQWMMPGLSSPITRLELAYCCMDADGISALLKYTPHLQVFRYSHQTKWHGCQHDWNPGAFTEAIARHCGETITELALTIDELYGDIENGASSFLAFPRLQYLECDVLIFMGPPVESDQKNGMSGFSPRGAKLWTDVDIPCIGSMMPSSIVDIQINTNFPEPDKAALMALLKDIKWQRANRLKRLERVLIRQHDTDTARDLTKEMEIELEMFHEEDVPSSMVPLWKRNFRDRVGGIKFT</sequence>
<name>A0A6A5WSQ7_9PLEO</name>
<evidence type="ECO:0000313" key="2">
    <source>
        <dbReference type="Proteomes" id="UP000799779"/>
    </source>
</evidence>
<organism evidence="1 2">
    <name type="scientific">Amniculicola lignicola CBS 123094</name>
    <dbReference type="NCBI Taxonomy" id="1392246"/>
    <lineage>
        <taxon>Eukaryota</taxon>
        <taxon>Fungi</taxon>
        <taxon>Dikarya</taxon>
        <taxon>Ascomycota</taxon>
        <taxon>Pezizomycotina</taxon>
        <taxon>Dothideomycetes</taxon>
        <taxon>Pleosporomycetidae</taxon>
        <taxon>Pleosporales</taxon>
        <taxon>Amniculicolaceae</taxon>
        <taxon>Amniculicola</taxon>
    </lineage>
</organism>
<dbReference type="OrthoDB" id="5421601at2759"/>
<dbReference type="EMBL" id="ML977565">
    <property type="protein sequence ID" value="KAF2004890.1"/>
    <property type="molecule type" value="Genomic_DNA"/>
</dbReference>
<evidence type="ECO:0000313" key="1">
    <source>
        <dbReference type="EMBL" id="KAF2004890.1"/>
    </source>
</evidence>
<keyword evidence="2" id="KW-1185">Reference proteome</keyword>
<protein>
    <recommendedName>
        <fullName evidence="3">F-box domain-containing protein</fullName>
    </recommendedName>
</protein>
<reference evidence="1" key="1">
    <citation type="journal article" date="2020" name="Stud. Mycol.">
        <title>101 Dothideomycetes genomes: a test case for predicting lifestyles and emergence of pathogens.</title>
        <authorList>
            <person name="Haridas S."/>
            <person name="Albert R."/>
            <person name="Binder M."/>
            <person name="Bloem J."/>
            <person name="Labutti K."/>
            <person name="Salamov A."/>
            <person name="Andreopoulos B."/>
            <person name="Baker S."/>
            <person name="Barry K."/>
            <person name="Bills G."/>
            <person name="Bluhm B."/>
            <person name="Cannon C."/>
            <person name="Castanera R."/>
            <person name="Culley D."/>
            <person name="Daum C."/>
            <person name="Ezra D."/>
            <person name="Gonzalez J."/>
            <person name="Henrissat B."/>
            <person name="Kuo A."/>
            <person name="Liang C."/>
            <person name="Lipzen A."/>
            <person name="Lutzoni F."/>
            <person name="Magnuson J."/>
            <person name="Mondo S."/>
            <person name="Nolan M."/>
            <person name="Ohm R."/>
            <person name="Pangilinan J."/>
            <person name="Park H.-J."/>
            <person name="Ramirez L."/>
            <person name="Alfaro M."/>
            <person name="Sun H."/>
            <person name="Tritt A."/>
            <person name="Yoshinaga Y."/>
            <person name="Zwiers L.-H."/>
            <person name="Turgeon B."/>
            <person name="Goodwin S."/>
            <person name="Spatafora J."/>
            <person name="Crous P."/>
            <person name="Grigoriev I."/>
        </authorList>
    </citation>
    <scope>NUCLEOTIDE SEQUENCE</scope>
    <source>
        <strain evidence="1">CBS 123094</strain>
    </source>
</reference>
<dbReference type="AlphaFoldDB" id="A0A6A5WSQ7"/>